<keyword evidence="3" id="KW-0694">RNA-binding</keyword>
<dbReference type="Gene3D" id="3.30.2130.30">
    <property type="match status" value="1"/>
</dbReference>
<sequence length="391" mass="45030">MKLLVKTFHGLEEVLADELREIGANDVTPIKRAVTCTGDKEVLYKANLHLRTALRVLVPVLKFKAKTEDELYQNIYKYDWSAHITEKNTFAIDAVAFSDFFKHTKYLALKTKDAIADQFRDKNGQRPSVNIEKPDLQINVHVSHDQFTVSLDSSVESLHRRGYRNPHHKAPLNEVLAAGMLKIAKWHKDIPLIDPMCGTGTILMEAAMMACDMAPGFKRKHFGFMSWADYDKALWEKIHTEAENKIRYPKVNIVGGDNNPQAVDMAKTASLDFRLNRQIRIVRSNMEDHMPPAPRGMMITNPPYGERLTKDNINEFYKKIGSHLKKNYTDWQAWIITSNTEALKHVGLRPDSKYTLFNGPLECKFVAYDMFEGEMKEFKKKINRTKRRIDS</sequence>
<dbReference type="InterPro" id="IPR054170">
    <property type="entry name" value="RlmL_1st"/>
</dbReference>
<evidence type="ECO:0000313" key="5">
    <source>
        <dbReference type="EMBL" id="MBR8537745.1"/>
    </source>
</evidence>
<dbReference type="PANTHER" id="PTHR47313">
    <property type="entry name" value="RIBOSOMAL RNA LARGE SUBUNIT METHYLTRANSFERASE K/L"/>
    <property type="match status" value="1"/>
</dbReference>
<protein>
    <submittedName>
        <fullName evidence="5">Methyltransferase</fullName>
    </submittedName>
</protein>
<proteinExistence type="predicted"/>
<dbReference type="EMBL" id="JAGTAR010000039">
    <property type="protein sequence ID" value="MBR8537745.1"/>
    <property type="molecule type" value="Genomic_DNA"/>
</dbReference>
<name>A0A941F9Z4_9BACT</name>
<reference evidence="5" key="2">
    <citation type="submission" date="2021-04" db="EMBL/GenBank/DDBJ databases">
        <authorList>
            <person name="Zhang T."/>
            <person name="Zhang Y."/>
            <person name="Lu D."/>
            <person name="Zuo D."/>
            <person name="Du Z."/>
        </authorList>
    </citation>
    <scope>NUCLEOTIDE SEQUENCE</scope>
    <source>
        <strain evidence="5">JR1</strain>
    </source>
</reference>
<keyword evidence="2" id="KW-0808">Transferase</keyword>
<organism evidence="5 6">
    <name type="scientific">Carboxylicivirga sediminis</name>
    <dbReference type="NCBI Taxonomy" id="2006564"/>
    <lineage>
        <taxon>Bacteria</taxon>
        <taxon>Pseudomonadati</taxon>
        <taxon>Bacteroidota</taxon>
        <taxon>Bacteroidia</taxon>
        <taxon>Marinilabiliales</taxon>
        <taxon>Marinilabiliaceae</taxon>
        <taxon>Carboxylicivirga</taxon>
    </lineage>
</organism>
<dbReference type="CDD" id="cd11715">
    <property type="entry name" value="THUMP_AdoMetMT"/>
    <property type="match status" value="1"/>
</dbReference>
<reference evidence="5" key="1">
    <citation type="journal article" date="2018" name="Int. J. Syst. Evol. Microbiol.">
        <title>Carboxylicivirga sediminis sp. nov., isolated from coastal sediment.</title>
        <authorList>
            <person name="Wang F.Q."/>
            <person name="Ren L.H."/>
            <person name="Zou R.J."/>
            <person name="Sun Y.Z."/>
            <person name="Liu X.J."/>
            <person name="Jiang F."/>
            <person name="Liu L.J."/>
        </authorList>
    </citation>
    <scope>NUCLEOTIDE SEQUENCE</scope>
    <source>
        <strain evidence="5">JR1</strain>
    </source>
</reference>
<dbReference type="AlphaFoldDB" id="A0A941F9Z4"/>
<evidence type="ECO:0000256" key="2">
    <source>
        <dbReference type="ARBA" id="ARBA00022679"/>
    </source>
</evidence>
<evidence type="ECO:0000256" key="1">
    <source>
        <dbReference type="ARBA" id="ARBA00022603"/>
    </source>
</evidence>
<dbReference type="GO" id="GO:0008990">
    <property type="term" value="F:rRNA (guanine-N2-)-methyltransferase activity"/>
    <property type="evidence" value="ECO:0007669"/>
    <property type="project" value="TreeGrafter"/>
</dbReference>
<dbReference type="RefSeq" id="WP_212192770.1">
    <property type="nucleotide sequence ID" value="NZ_JAGTAR010000039.1"/>
</dbReference>
<dbReference type="Gene3D" id="3.40.50.150">
    <property type="entry name" value="Vaccinia Virus protein VP39"/>
    <property type="match status" value="1"/>
</dbReference>
<dbReference type="InterPro" id="IPR004114">
    <property type="entry name" value="THUMP_dom"/>
</dbReference>
<comment type="caution">
    <text evidence="5">The sequence shown here is derived from an EMBL/GenBank/DDBJ whole genome shotgun (WGS) entry which is preliminary data.</text>
</comment>
<dbReference type="GO" id="GO:0003723">
    <property type="term" value="F:RNA binding"/>
    <property type="evidence" value="ECO:0007669"/>
    <property type="project" value="UniProtKB-UniRule"/>
</dbReference>
<keyword evidence="6" id="KW-1185">Reference proteome</keyword>
<dbReference type="GO" id="GO:0070043">
    <property type="term" value="F:rRNA (guanine-N7-)-methyltransferase activity"/>
    <property type="evidence" value="ECO:0007669"/>
    <property type="project" value="TreeGrafter"/>
</dbReference>
<evidence type="ECO:0000259" key="4">
    <source>
        <dbReference type="PROSITE" id="PS51165"/>
    </source>
</evidence>
<accession>A0A941F9Z4</accession>
<dbReference type="Pfam" id="PF02926">
    <property type="entry name" value="THUMP"/>
    <property type="match status" value="1"/>
</dbReference>
<dbReference type="Proteomes" id="UP000679220">
    <property type="component" value="Unassembled WGS sequence"/>
</dbReference>
<dbReference type="Pfam" id="PF01170">
    <property type="entry name" value="UPF0020"/>
    <property type="match status" value="1"/>
</dbReference>
<dbReference type="PROSITE" id="PS00092">
    <property type="entry name" value="N6_MTASE"/>
    <property type="match status" value="1"/>
</dbReference>
<gene>
    <name evidence="5" type="ORF">KDU71_19395</name>
</gene>
<evidence type="ECO:0000313" key="6">
    <source>
        <dbReference type="Proteomes" id="UP000679220"/>
    </source>
</evidence>
<dbReference type="SUPFAM" id="SSF53335">
    <property type="entry name" value="S-adenosyl-L-methionine-dependent methyltransferases"/>
    <property type="match status" value="1"/>
</dbReference>
<dbReference type="PANTHER" id="PTHR47313:SF1">
    <property type="entry name" value="RIBOSOMAL RNA LARGE SUBUNIT METHYLTRANSFERASE K_L"/>
    <property type="match status" value="1"/>
</dbReference>
<dbReference type="InterPro" id="IPR029063">
    <property type="entry name" value="SAM-dependent_MTases_sf"/>
</dbReference>
<keyword evidence="1 5" id="KW-0489">Methyltransferase</keyword>
<evidence type="ECO:0000256" key="3">
    <source>
        <dbReference type="PROSITE-ProRule" id="PRU00529"/>
    </source>
</evidence>
<dbReference type="SMART" id="SM00981">
    <property type="entry name" value="THUMP"/>
    <property type="match status" value="1"/>
</dbReference>
<dbReference type="InterPro" id="IPR002052">
    <property type="entry name" value="DNA_methylase_N6_adenine_CS"/>
</dbReference>
<dbReference type="PROSITE" id="PS51165">
    <property type="entry name" value="THUMP"/>
    <property type="match status" value="1"/>
</dbReference>
<dbReference type="Pfam" id="PF22020">
    <property type="entry name" value="RlmL_1st"/>
    <property type="match status" value="1"/>
</dbReference>
<feature type="domain" description="THUMP" evidence="4">
    <location>
        <begin position="42"/>
        <end position="153"/>
    </location>
</feature>
<dbReference type="InterPro" id="IPR000241">
    <property type="entry name" value="RlmKL-like_Mtase"/>
</dbReference>